<dbReference type="PANTHER" id="PTHR11081:SF75">
    <property type="entry name" value="ENDONUCLEASE, PUTATIVE (AFU_ORTHOLOGUE AFUA_3G13260)-RELATED"/>
    <property type="match status" value="1"/>
</dbReference>
<dbReference type="Gene3D" id="3.40.50.1010">
    <property type="entry name" value="5'-nuclease"/>
    <property type="match status" value="2"/>
</dbReference>
<dbReference type="HOGENOM" id="CLU_007575_2_1_1"/>
<feature type="region of interest" description="Disordered" evidence="3">
    <location>
        <begin position="606"/>
        <end position="627"/>
    </location>
</feature>
<feature type="region of interest" description="Disordered" evidence="3">
    <location>
        <begin position="748"/>
        <end position="839"/>
    </location>
</feature>
<dbReference type="InterPro" id="IPR036279">
    <property type="entry name" value="5-3_exonuclease_C_sf"/>
</dbReference>
<dbReference type="InterPro" id="IPR029060">
    <property type="entry name" value="PIN-like_dom_sf"/>
</dbReference>
<organism evidence="6 7">
    <name type="scientific">Kalmanozyma brasiliensis (strain GHG001)</name>
    <name type="common">Yeast</name>
    <name type="synonym">Pseudozyma brasiliensis</name>
    <dbReference type="NCBI Taxonomy" id="1365824"/>
    <lineage>
        <taxon>Eukaryota</taxon>
        <taxon>Fungi</taxon>
        <taxon>Dikarya</taxon>
        <taxon>Basidiomycota</taxon>
        <taxon>Ustilaginomycotina</taxon>
        <taxon>Ustilaginomycetes</taxon>
        <taxon>Ustilaginales</taxon>
        <taxon>Ustilaginaceae</taxon>
        <taxon>Kalmanozyma</taxon>
    </lineage>
</organism>
<dbReference type="GO" id="GO:0017108">
    <property type="term" value="F:5'-flap endonuclease activity"/>
    <property type="evidence" value="ECO:0007669"/>
    <property type="project" value="TreeGrafter"/>
</dbReference>
<keyword evidence="7" id="KW-1185">Reference proteome</keyword>
<dbReference type="CDD" id="cd09870">
    <property type="entry name" value="PIN_YEN1"/>
    <property type="match status" value="1"/>
</dbReference>
<evidence type="ECO:0000313" key="7">
    <source>
        <dbReference type="Proteomes" id="UP000019377"/>
    </source>
</evidence>
<name>V5E4N9_KALBG</name>
<feature type="region of interest" description="Disordered" evidence="3">
    <location>
        <begin position="433"/>
        <end position="453"/>
    </location>
</feature>
<protein>
    <recommendedName>
        <fullName evidence="8">XPG-I domain-containing protein</fullName>
    </recommendedName>
</protein>
<evidence type="ECO:0000259" key="5">
    <source>
        <dbReference type="SMART" id="SM00485"/>
    </source>
</evidence>
<feature type="region of interest" description="Disordered" evidence="3">
    <location>
        <begin position="175"/>
        <end position="196"/>
    </location>
</feature>
<dbReference type="SUPFAM" id="SSF88723">
    <property type="entry name" value="PIN domain-like"/>
    <property type="match status" value="1"/>
</dbReference>
<proteinExistence type="predicted"/>
<dbReference type="PANTHER" id="PTHR11081">
    <property type="entry name" value="FLAP ENDONUCLEASE FAMILY MEMBER"/>
    <property type="match status" value="1"/>
</dbReference>
<dbReference type="SUPFAM" id="SSF47807">
    <property type="entry name" value="5' to 3' exonuclease, C-terminal subdomain"/>
    <property type="match status" value="1"/>
</dbReference>
<evidence type="ECO:0000313" key="6">
    <source>
        <dbReference type="EMBL" id="EST05156.1"/>
    </source>
</evidence>
<dbReference type="SMART" id="SM00484">
    <property type="entry name" value="XPGI"/>
    <property type="match status" value="1"/>
</dbReference>
<dbReference type="AlphaFoldDB" id="V5E4N9"/>
<dbReference type="Pfam" id="PF00867">
    <property type="entry name" value="XPG_I"/>
    <property type="match status" value="1"/>
</dbReference>
<dbReference type="STRING" id="1365824.V5E4N9"/>
<feature type="domain" description="XPG-I" evidence="4">
    <location>
        <begin position="112"/>
        <end position="186"/>
    </location>
</feature>
<dbReference type="Pfam" id="PF00752">
    <property type="entry name" value="XPG_N"/>
    <property type="match status" value="1"/>
</dbReference>
<feature type="domain" description="XPG N-terminal" evidence="5">
    <location>
        <begin position="1"/>
        <end position="105"/>
    </location>
</feature>
<evidence type="ECO:0008006" key="8">
    <source>
        <dbReference type="Google" id="ProtNLM"/>
    </source>
</evidence>
<accession>V5E4N9</accession>
<dbReference type="InterPro" id="IPR006085">
    <property type="entry name" value="XPG_DNA_repair_N"/>
</dbReference>
<evidence type="ECO:0000256" key="2">
    <source>
        <dbReference type="ARBA" id="ARBA00022801"/>
    </source>
</evidence>
<keyword evidence="1" id="KW-0540">Nuclease</keyword>
<dbReference type="Proteomes" id="UP000019377">
    <property type="component" value="Unassembled WGS sequence"/>
</dbReference>
<feature type="region of interest" description="Disordered" evidence="3">
    <location>
        <begin position="543"/>
        <end position="573"/>
    </location>
</feature>
<evidence type="ECO:0000256" key="3">
    <source>
        <dbReference type="SAM" id="MobiDB-lite"/>
    </source>
</evidence>
<feature type="compositionally biased region" description="Basic residues" evidence="3">
    <location>
        <begin position="770"/>
        <end position="788"/>
    </location>
</feature>
<dbReference type="PRINTS" id="PR00853">
    <property type="entry name" value="XPGRADSUPER"/>
</dbReference>
<dbReference type="GeneID" id="27421559"/>
<dbReference type="EMBL" id="KI545892">
    <property type="protein sequence ID" value="EST05156.1"/>
    <property type="molecule type" value="Genomic_DNA"/>
</dbReference>
<gene>
    <name evidence="6" type="ORF">PSEUBRA_SCAF6g00728</name>
</gene>
<reference evidence="7" key="1">
    <citation type="journal article" date="2013" name="Genome Announc.">
        <title>Draft genome sequence of Pseudozyma brasiliensis sp. nov. strain GHG001, a high producer of endo-1,4-xylanase isolated from an insect pest of sugarcane.</title>
        <authorList>
            <person name="Oliveira J.V.D.C."/>
            <person name="dos Santos R.A.C."/>
            <person name="Borges T.A."/>
            <person name="Riano-Pachon D.M."/>
            <person name="Goldman G.H."/>
        </authorList>
    </citation>
    <scope>NUCLEOTIDE SEQUENCE [LARGE SCALE GENOMIC DNA]</scope>
    <source>
        <strain evidence="7">GHG001</strain>
    </source>
</reference>
<sequence>MGIPGLWAELAPAAQTTTLPSYCLTTFVGNKNELRGLRLGIDASLWLFHAQQSSGGANPYLRLLFYRLAKLLSLPVLPLFVFDGPSRPTWKRGKQVQGREHAIEQPFTQLIEAFGYQWRRAPGEAEAELAYLNQAGFVDAVLTDDSDALLFGTQVLIRNWGKNLSGTKALSRTTSTSSDVFEDGSHEAPATASTSKVQLSGSDRDHLITLYNAVDLAGDDMGIDRDGLILIALMSGGDYDTTGLLNCGVKIALALARGGFGTTLIHAFKRSYPDQGSASKSCPTFASFLATWLEEVREELRTNERGFLPSRRPKLASTIEDHFLSTKESRMVLAFYVYPLTSKSDSKTVDLVQKLAGPDLGRLARLSQIYFNWSKEAILGKFRTILGPGVVVRRLRQEVLEHNGGADEGPWGALVESPASKSVRRHMLGLDAGTTSNTTAASVGPKKQRPLHESPNATRITDFFAKTALASAPADPVFEPSGSHTSQMRSVDILAIKMQRRHAALDPFLDFRVLMSMEEHARAAEAGIDPRLDAELAASRALHDGSYTDTPDIDEEENFRRKPGTAKPSPDAPLLMWIPEPLLRLSYSGASLLTAFLQEVERKAAASKAKKAPKSKSGQMTLTSFVRPTKPSLAQKLTMGKSFAAAAPVSSFAAPAPAPSFTAAAAAPSDTVGSSASRTPRQLLVPTGLQKRGMRRTESVPVATGGLGTRKGLDRHISLPTTADPEVDEMDSSIEFLGSFVSSVRASAGDVHERSSTPPPTSDSDAASGRHTKSPKKLRASPTRRKTSSQRALAEPDSDDERETAMNAPKFGASLARSVGPSRPRTSAITISDSSDDEP</sequence>
<dbReference type="RefSeq" id="XP_016290145.1">
    <property type="nucleotide sequence ID" value="XM_016438858.1"/>
</dbReference>
<dbReference type="eggNOG" id="KOG2519">
    <property type="taxonomic scope" value="Eukaryota"/>
</dbReference>
<evidence type="ECO:0000256" key="1">
    <source>
        <dbReference type="ARBA" id="ARBA00022722"/>
    </source>
</evidence>
<dbReference type="OrthoDB" id="2959108at2759"/>
<dbReference type="GO" id="GO:0006281">
    <property type="term" value="P:DNA repair"/>
    <property type="evidence" value="ECO:0007669"/>
    <property type="project" value="UniProtKB-ARBA"/>
</dbReference>
<dbReference type="InterPro" id="IPR006086">
    <property type="entry name" value="XPG-I_dom"/>
</dbReference>
<dbReference type="SMART" id="SM00485">
    <property type="entry name" value="XPGN"/>
    <property type="match status" value="1"/>
</dbReference>
<dbReference type="InterPro" id="IPR006084">
    <property type="entry name" value="XPG/Rad2"/>
</dbReference>
<evidence type="ECO:0000259" key="4">
    <source>
        <dbReference type="SMART" id="SM00484"/>
    </source>
</evidence>
<dbReference type="OMA" id="LLMWIPE"/>
<keyword evidence="2" id="KW-0378">Hydrolase</keyword>